<accession>A0ABW3UT18</accession>
<dbReference type="Gene3D" id="3.30.70.260">
    <property type="match status" value="1"/>
</dbReference>
<evidence type="ECO:0000256" key="3">
    <source>
        <dbReference type="ARBA" id="ARBA00022741"/>
    </source>
</evidence>
<dbReference type="InterPro" id="IPR003439">
    <property type="entry name" value="ABC_transporter-like_ATP-bd"/>
</dbReference>
<dbReference type="Pfam" id="PF09383">
    <property type="entry name" value="NIL"/>
    <property type="match status" value="1"/>
</dbReference>
<dbReference type="RefSeq" id="WP_079911582.1">
    <property type="nucleotide sequence ID" value="NZ_BAABJG010000015.1"/>
</dbReference>
<keyword evidence="5" id="KW-1278">Translocase</keyword>
<dbReference type="InterPro" id="IPR045865">
    <property type="entry name" value="ACT-like_dom_sf"/>
</dbReference>
<dbReference type="EMBL" id="JBHTLU010000031">
    <property type="protein sequence ID" value="MFD1223001.1"/>
    <property type="molecule type" value="Genomic_DNA"/>
</dbReference>
<evidence type="ECO:0000259" key="8">
    <source>
        <dbReference type="PROSITE" id="PS50893"/>
    </source>
</evidence>
<evidence type="ECO:0000313" key="9">
    <source>
        <dbReference type="EMBL" id="MFD1223001.1"/>
    </source>
</evidence>
<keyword evidence="4 9" id="KW-0067">ATP-binding</keyword>
<evidence type="ECO:0000256" key="1">
    <source>
        <dbReference type="ARBA" id="ARBA00022448"/>
    </source>
</evidence>
<dbReference type="GO" id="GO:0005524">
    <property type="term" value="F:ATP binding"/>
    <property type="evidence" value="ECO:0007669"/>
    <property type="project" value="UniProtKB-KW"/>
</dbReference>
<dbReference type="SMART" id="SM00930">
    <property type="entry name" value="NIL"/>
    <property type="match status" value="1"/>
</dbReference>
<evidence type="ECO:0000256" key="5">
    <source>
        <dbReference type="ARBA" id="ARBA00022967"/>
    </source>
</evidence>
<dbReference type="InterPro" id="IPR027417">
    <property type="entry name" value="P-loop_NTPase"/>
</dbReference>
<dbReference type="InterPro" id="IPR017871">
    <property type="entry name" value="ABC_transporter-like_CS"/>
</dbReference>
<proteinExistence type="predicted"/>
<dbReference type="PANTHER" id="PTHR43166">
    <property type="entry name" value="AMINO ACID IMPORT ATP-BINDING PROTEIN"/>
    <property type="match status" value="1"/>
</dbReference>
<evidence type="ECO:0000256" key="2">
    <source>
        <dbReference type="ARBA" id="ARBA00022475"/>
    </source>
</evidence>
<protein>
    <submittedName>
        <fullName evidence="9">Methionine ABC transporter ATP-binding protein</fullName>
    </submittedName>
</protein>
<dbReference type="PROSITE" id="PS00211">
    <property type="entry name" value="ABC_TRANSPORTER_1"/>
    <property type="match status" value="1"/>
</dbReference>
<organism evidence="9 10">
    <name type="scientific">Paenibacillus vulneris</name>
    <dbReference type="NCBI Taxonomy" id="1133364"/>
    <lineage>
        <taxon>Bacteria</taxon>
        <taxon>Bacillati</taxon>
        <taxon>Bacillota</taxon>
        <taxon>Bacilli</taxon>
        <taxon>Bacillales</taxon>
        <taxon>Paenibacillaceae</taxon>
        <taxon>Paenibacillus</taxon>
    </lineage>
</organism>
<dbReference type="SUPFAM" id="SSF52540">
    <property type="entry name" value="P-loop containing nucleoside triphosphate hydrolases"/>
    <property type="match status" value="1"/>
</dbReference>
<keyword evidence="6" id="KW-0029">Amino-acid transport</keyword>
<dbReference type="PROSITE" id="PS50893">
    <property type="entry name" value="ABC_TRANSPORTER_2"/>
    <property type="match status" value="1"/>
</dbReference>
<feature type="domain" description="ABC transporter" evidence="8">
    <location>
        <begin position="2"/>
        <end position="241"/>
    </location>
</feature>
<keyword evidence="7" id="KW-0472">Membrane</keyword>
<comment type="caution">
    <text evidence="9">The sequence shown here is derived from an EMBL/GenBank/DDBJ whole genome shotgun (WGS) entry which is preliminary data.</text>
</comment>
<dbReference type="InterPro" id="IPR018449">
    <property type="entry name" value="NIL_domain"/>
</dbReference>
<keyword evidence="3" id="KW-0547">Nucleotide-binding</keyword>
<dbReference type="SUPFAM" id="SSF55021">
    <property type="entry name" value="ACT-like"/>
    <property type="match status" value="1"/>
</dbReference>
<keyword evidence="1" id="KW-0813">Transport</keyword>
<dbReference type="CDD" id="cd03258">
    <property type="entry name" value="ABC_MetN_methionine_transporter"/>
    <property type="match status" value="1"/>
</dbReference>
<sequence>MIELINVSKTFEQKGASIEAVREVDLCIKKGEIFGIIGYSGAGKSSLLRCINFLEKPTSGSIRINGVEMSQVNEIGLRMMRRKMGMIFQHFNLLSSGTVYENIAAPLELAKVPKKQIKDKVRQLLELVGLQDKDKAYPRQLSGGQKQRVAIARALANDPEVLLCDEATSALDPQTTDSILDLLMDINRKFNITIVMITHEMHVIKKACDRVAVMENGRIIEQGTVIDLFQAPKTETAAKFIKSVLDTDLPAKLQSLLQKQPGIIIRALFRGESIMEPLLANVTVKFDVRPSVLFGHITELKDNIFGALVVHIAGESDAIEHGMHYLKEHGLRIEVIQDVR</sequence>
<dbReference type="Gene3D" id="3.40.50.300">
    <property type="entry name" value="P-loop containing nucleotide triphosphate hydrolases"/>
    <property type="match status" value="1"/>
</dbReference>
<keyword evidence="2" id="KW-1003">Cell membrane</keyword>
<dbReference type="PANTHER" id="PTHR43166:SF30">
    <property type="entry name" value="METHIONINE IMPORT ATP-BINDING PROTEIN METN"/>
    <property type="match status" value="1"/>
</dbReference>
<evidence type="ECO:0000256" key="4">
    <source>
        <dbReference type="ARBA" id="ARBA00022840"/>
    </source>
</evidence>
<dbReference type="Pfam" id="PF00005">
    <property type="entry name" value="ABC_tran"/>
    <property type="match status" value="1"/>
</dbReference>
<evidence type="ECO:0000256" key="6">
    <source>
        <dbReference type="ARBA" id="ARBA00022970"/>
    </source>
</evidence>
<dbReference type="SMART" id="SM00382">
    <property type="entry name" value="AAA"/>
    <property type="match status" value="1"/>
</dbReference>
<dbReference type="InterPro" id="IPR050086">
    <property type="entry name" value="MetN_ABC_transporter-like"/>
</dbReference>
<dbReference type="InterPro" id="IPR041701">
    <property type="entry name" value="MetN_ABC"/>
</dbReference>
<gene>
    <name evidence="9" type="ORF">ACFQ4B_23050</name>
</gene>
<keyword evidence="10" id="KW-1185">Reference proteome</keyword>
<name>A0ABW3UT18_9BACL</name>
<evidence type="ECO:0000256" key="7">
    <source>
        <dbReference type="ARBA" id="ARBA00023136"/>
    </source>
</evidence>
<evidence type="ECO:0000313" key="10">
    <source>
        <dbReference type="Proteomes" id="UP001597180"/>
    </source>
</evidence>
<dbReference type="InterPro" id="IPR003593">
    <property type="entry name" value="AAA+_ATPase"/>
</dbReference>
<reference evidence="10" key="1">
    <citation type="journal article" date="2019" name="Int. J. Syst. Evol. Microbiol.">
        <title>The Global Catalogue of Microorganisms (GCM) 10K type strain sequencing project: providing services to taxonomists for standard genome sequencing and annotation.</title>
        <authorList>
            <consortium name="The Broad Institute Genomics Platform"/>
            <consortium name="The Broad Institute Genome Sequencing Center for Infectious Disease"/>
            <person name="Wu L."/>
            <person name="Ma J."/>
        </authorList>
    </citation>
    <scope>NUCLEOTIDE SEQUENCE [LARGE SCALE GENOMIC DNA]</scope>
    <source>
        <strain evidence="10">CCUG 53270</strain>
    </source>
</reference>
<dbReference type="Proteomes" id="UP001597180">
    <property type="component" value="Unassembled WGS sequence"/>
</dbReference>